<evidence type="ECO:0000313" key="2">
    <source>
        <dbReference type="EMBL" id="KAH3823755.1"/>
    </source>
</evidence>
<evidence type="ECO:0000259" key="1">
    <source>
        <dbReference type="Pfam" id="PF23265"/>
    </source>
</evidence>
<dbReference type="InterPro" id="IPR056564">
    <property type="entry name" value="Ig-like_KY"/>
</dbReference>
<dbReference type="EMBL" id="JAIWYP010000005">
    <property type="protein sequence ID" value="KAH3823755.1"/>
    <property type="molecule type" value="Genomic_DNA"/>
</dbReference>
<gene>
    <name evidence="2" type="ORF">DPMN_125576</name>
</gene>
<dbReference type="PANTHER" id="PTHR47020:SF1">
    <property type="entry name" value="HILLARIN"/>
    <property type="match status" value="1"/>
</dbReference>
<dbReference type="Proteomes" id="UP000828390">
    <property type="component" value="Unassembled WGS sequence"/>
</dbReference>
<name>A0A9D4GY25_DREPO</name>
<feature type="domain" description="KY-like immunoglobulin-like" evidence="1">
    <location>
        <begin position="67"/>
        <end position="179"/>
    </location>
</feature>
<organism evidence="2 3">
    <name type="scientific">Dreissena polymorpha</name>
    <name type="common">Zebra mussel</name>
    <name type="synonym">Mytilus polymorpha</name>
    <dbReference type="NCBI Taxonomy" id="45954"/>
    <lineage>
        <taxon>Eukaryota</taxon>
        <taxon>Metazoa</taxon>
        <taxon>Spiralia</taxon>
        <taxon>Lophotrochozoa</taxon>
        <taxon>Mollusca</taxon>
        <taxon>Bivalvia</taxon>
        <taxon>Autobranchia</taxon>
        <taxon>Heteroconchia</taxon>
        <taxon>Euheterodonta</taxon>
        <taxon>Imparidentia</taxon>
        <taxon>Neoheterodontei</taxon>
        <taxon>Myida</taxon>
        <taxon>Dreissenoidea</taxon>
        <taxon>Dreissenidae</taxon>
        <taxon>Dreissena</taxon>
    </lineage>
</organism>
<dbReference type="Pfam" id="PF23265">
    <property type="entry name" value="Ig-like_KY"/>
    <property type="match status" value="2"/>
</dbReference>
<evidence type="ECO:0000313" key="3">
    <source>
        <dbReference type="Proteomes" id="UP000828390"/>
    </source>
</evidence>
<keyword evidence="3" id="KW-1185">Reference proteome</keyword>
<comment type="caution">
    <text evidence="2">The sequence shown here is derived from an EMBL/GenBank/DDBJ whole genome shotgun (WGS) entry which is preliminary data.</text>
</comment>
<protein>
    <recommendedName>
        <fullName evidence="1">KY-like immunoglobulin-like domain-containing protein</fullName>
    </recommendedName>
</protein>
<dbReference type="InterPro" id="IPR053041">
    <property type="entry name" value="Transglut-like_Superfamily_Mod"/>
</dbReference>
<reference evidence="2" key="2">
    <citation type="submission" date="2020-11" db="EMBL/GenBank/DDBJ databases">
        <authorList>
            <person name="McCartney M.A."/>
            <person name="Auch B."/>
            <person name="Kono T."/>
            <person name="Mallez S."/>
            <person name="Becker A."/>
            <person name="Gohl D.M."/>
            <person name="Silverstein K.A.T."/>
            <person name="Koren S."/>
            <person name="Bechman K.B."/>
            <person name="Herman A."/>
            <person name="Abrahante J.E."/>
            <person name="Garbe J."/>
        </authorList>
    </citation>
    <scope>NUCLEOTIDE SEQUENCE</scope>
    <source>
        <strain evidence="2">Duluth1</strain>
        <tissue evidence="2">Whole animal</tissue>
    </source>
</reference>
<dbReference type="PANTHER" id="PTHR47020">
    <property type="entry name" value="HILLARIN"/>
    <property type="match status" value="1"/>
</dbReference>
<dbReference type="AlphaFoldDB" id="A0A9D4GY25"/>
<accession>A0A9D4GY25</accession>
<feature type="domain" description="KY-like immunoglobulin-like" evidence="1">
    <location>
        <begin position="1"/>
        <end position="56"/>
    </location>
</feature>
<reference evidence="2" key="1">
    <citation type="journal article" date="2019" name="bioRxiv">
        <title>The Genome of the Zebra Mussel, Dreissena polymorpha: A Resource for Invasive Species Research.</title>
        <authorList>
            <person name="McCartney M.A."/>
            <person name="Auch B."/>
            <person name="Kono T."/>
            <person name="Mallez S."/>
            <person name="Zhang Y."/>
            <person name="Obille A."/>
            <person name="Becker A."/>
            <person name="Abrahante J.E."/>
            <person name="Garbe J."/>
            <person name="Badalamenti J.P."/>
            <person name="Herman A."/>
            <person name="Mangelson H."/>
            <person name="Liachko I."/>
            <person name="Sullivan S."/>
            <person name="Sone E.D."/>
            <person name="Koren S."/>
            <person name="Silverstein K.A.T."/>
            <person name="Beckman K.B."/>
            <person name="Gohl D.M."/>
        </authorList>
    </citation>
    <scope>NUCLEOTIDE SEQUENCE</scope>
    <source>
        <strain evidence="2">Duluth1</strain>
        <tissue evidence="2">Whole animal</tissue>
    </source>
</reference>
<sequence length="273" mass="30546">MYRIVENTAFVNITAPARGEYCLEIYANDPSTEGTSLVHVAQYMIECNEDVKAEPLPKLPGGYLGEKPKFIQLGLTTLSHQNPVIDLEKNSVEIRLTLAKDISLIAELIHAASNEVYSNCVFTQTQGSVVRIAVVMPNTGFYKLQLYCKPVADTSNQFAGVYNYLINCKKITQPVHPFPTQYEQWEEGCLLETPMYLHRDYGNEVLFRVAVPKATAVAVIAGDKWTHLQASQTGIWEGKVKLGSFYDKETEVTVNAKYSGGSKRYSTLLKYNN</sequence>
<proteinExistence type="predicted"/>